<comment type="similarity">
    <text evidence="2">Belongs to the autoinducer-2 exporter (AI-2E) (TC 2.A.86) family.</text>
</comment>
<name>A0ABW5CTY6_9BACT</name>
<evidence type="ECO:0000256" key="7">
    <source>
        <dbReference type="ARBA" id="ARBA00023136"/>
    </source>
</evidence>
<organism evidence="9 10">
    <name type="scientific">Pontibacter ruber</name>
    <dbReference type="NCBI Taxonomy" id="1343895"/>
    <lineage>
        <taxon>Bacteria</taxon>
        <taxon>Pseudomonadati</taxon>
        <taxon>Bacteroidota</taxon>
        <taxon>Cytophagia</taxon>
        <taxon>Cytophagales</taxon>
        <taxon>Hymenobacteraceae</taxon>
        <taxon>Pontibacter</taxon>
    </lineage>
</organism>
<evidence type="ECO:0000256" key="8">
    <source>
        <dbReference type="SAM" id="Phobius"/>
    </source>
</evidence>
<keyword evidence="6 8" id="KW-1133">Transmembrane helix</keyword>
<comment type="caution">
    <text evidence="9">The sequence shown here is derived from an EMBL/GenBank/DDBJ whole genome shotgun (WGS) entry which is preliminary data.</text>
</comment>
<comment type="subcellular location">
    <subcellularLocation>
        <location evidence="1">Cell membrane</location>
        <topology evidence="1">Multi-pass membrane protein</topology>
    </subcellularLocation>
</comment>
<evidence type="ECO:0000256" key="4">
    <source>
        <dbReference type="ARBA" id="ARBA00022475"/>
    </source>
</evidence>
<feature type="transmembrane region" description="Helical" evidence="8">
    <location>
        <begin position="208"/>
        <end position="232"/>
    </location>
</feature>
<keyword evidence="4" id="KW-1003">Cell membrane</keyword>
<accession>A0ABW5CTY6</accession>
<dbReference type="Pfam" id="PF01594">
    <property type="entry name" value="AI-2E_transport"/>
    <property type="match status" value="1"/>
</dbReference>
<dbReference type="InterPro" id="IPR002549">
    <property type="entry name" value="AI-2E-like"/>
</dbReference>
<dbReference type="PANTHER" id="PTHR21716">
    <property type="entry name" value="TRANSMEMBRANE PROTEIN"/>
    <property type="match status" value="1"/>
</dbReference>
<feature type="transmembrane region" description="Helical" evidence="8">
    <location>
        <begin position="137"/>
        <end position="161"/>
    </location>
</feature>
<keyword evidence="7 8" id="KW-0472">Membrane</keyword>
<evidence type="ECO:0000256" key="2">
    <source>
        <dbReference type="ARBA" id="ARBA00009773"/>
    </source>
</evidence>
<protein>
    <submittedName>
        <fullName evidence="9">AI-2E family transporter</fullName>
    </submittedName>
</protein>
<dbReference type="EMBL" id="JBHUIM010000001">
    <property type="protein sequence ID" value="MFD2245901.1"/>
    <property type="molecule type" value="Genomic_DNA"/>
</dbReference>
<evidence type="ECO:0000256" key="3">
    <source>
        <dbReference type="ARBA" id="ARBA00022448"/>
    </source>
</evidence>
<proteinExistence type="inferred from homology"/>
<dbReference type="Proteomes" id="UP001597374">
    <property type="component" value="Unassembled WGS sequence"/>
</dbReference>
<dbReference type="PANTHER" id="PTHR21716:SF53">
    <property type="entry name" value="PERMEASE PERM-RELATED"/>
    <property type="match status" value="1"/>
</dbReference>
<keyword evidence="5 8" id="KW-0812">Transmembrane</keyword>
<sequence length="361" mass="40029">MKSISIYRASAILLFGILLVIALYYGRIFFIPLGFAALLSMLMTPVSRKLEQWGIGRGVATLLCILIFMLFLAAIAAVIAAQLVSFSEDLPQIQKKLEQLLDTLQQWIQHKYGASPQQQITFVREQISSLSQSANKYFTTVLSGTLGLVSAFVLVVLYMFFLMWKREKFEEFTLRLVSPENRPEAQQVVNEIKQVAAQYLVGRLMSMLFLAIFYSIGLSVLGLKNAVLVSIIAVLPTIIPYVGAFVGAVFPLIVAMISGSPSMVLPTFAILVAAQVIDNNIIEPLVMGSKLNLSPIFTIIAIVLGEMIWGIPGMILFEPLFAVVRIVSQHVQKLHPYGFLLQNEVEDPKWVDKLKGLFGKG</sequence>
<keyword evidence="10" id="KW-1185">Reference proteome</keyword>
<evidence type="ECO:0000256" key="5">
    <source>
        <dbReference type="ARBA" id="ARBA00022692"/>
    </source>
</evidence>
<evidence type="ECO:0000256" key="1">
    <source>
        <dbReference type="ARBA" id="ARBA00004651"/>
    </source>
</evidence>
<evidence type="ECO:0000313" key="9">
    <source>
        <dbReference type="EMBL" id="MFD2245901.1"/>
    </source>
</evidence>
<feature type="transmembrane region" description="Helical" evidence="8">
    <location>
        <begin position="59"/>
        <end position="81"/>
    </location>
</feature>
<keyword evidence="3" id="KW-0813">Transport</keyword>
<feature type="transmembrane region" description="Helical" evidence="8">
    <location>
        <begin position="294"/>
        <end position="317"/>
    </location>
</feature>
<evidence type="ECO:0000313" key="10">
    <source>
        <dbReference type="Proteomes" id="UP001597374"/>
    </source>
</evidence>
<feature type="transmembrane region" description="Helical" evidence="8">
    <location>
        <begin position="7"/>
        <end position="24"/>
    </location>
</feature>
<dbReference type="RefSeq" id="WP_250427546.1">
    <property type="nucleotide sequence ID" value="NZ_JALPRR010000001.1"/>
</dbReference>
<reference evidence="10" key="1">
    <citation type="journal article" date="2019" name="Int. J. Syst. Evol. Microbiol.">
        <title>The Global Catalogue of Microorganisms (GCM) 10K type strain sequencing project: providing services to taxonomists for standard genome sequencing and annotation.</title>
        <authorList>
            <consortium name="The Broad Institute Genomics Platform"/>
            <consortium name="The Broad Institute Genome Sequencing Center for Infectious Disease"/>
            <person name="Wu L."/>
            <person name="Ma J."/>
        </authorList>
    </citation>
    <scope>NUCLEOTIDE SEQUENCE [LARGE SCALE GENOMIC DNA]</scope>
    <source>
        <strain evidence="10">CGMCC 4.1782</strain>
    </source>
</reference>
<feature type="transmembrane region" description="Helical" evidence="8">
    <location>
        <begin position="30"/>
        <end position="47"/>
    </location>
</feature>
<evidence type="ECO:0000256" key="6">
    <source>
        <dbReference type="ARBA" id="ARBA00022989"/>
    </source>
</evidence>
<feature type="transmembrane region" description="Helical" evidence="8">
    <location>
        <begin position="264"/>
        <end position="282"/>
    </location>
</feature>
<gene>
    <name evidence="9" type="ORF">ACFSKP_06515</name>
</gene>